<name>A0A364NQQ4_9GAMM</name>
<evidence type="ECO:0000313" key="6">
    <source>
        <dbReference type="Proteomes" id="UP000250744"/>
    </source>
</evidence>
<dbReference type="PROSITE" id="PS01090">
    <property type="entry name" value="TATD_2"/>
    <property type="match status" value="1"/>
</dbReference>
<dbReference type="InterPro" id="IPR001130">
    <property type="entry name" value="TatD-like"/>
</dbReference>
<dbReference type="CDD" id="cd01310">
    <property type="entry name" value="TatD_DNAse"/>
    <property type="match status" value="1"/>
</dbReference>
<protein>
    <submittedName>
        <fullName evidence="5">Hydrolase TatD</fullName>
    </submittedName>
</protein>
<dbReference type="PANTHER" id="PTHR46124">
    <property type="entry name" value="D-AMINOACYL-TRNA DEACYLASE"/>
    <property type="match status" value="1"/>
</dbReference>
<keyword evidence="3 5" id="KW-0378">Hydrolase</keyword>
<evidence type="ECO:0000256" key="4">
    <source>
        <dbReference type="PIRSR" id="PIRSR005902-1"/>
    </source>
</evidence>
<dbReference type="EMBL" id="QKRX01000002">
    <property type="protein sequence ID" value="RAU19374.1"/>
    <property type="molecule type" value="Genomic_DNA"/>
</dbReference>
<proteinExistence type="inferred from homology"/>
<reference evidence="5 6" key="1">
    <citation type="submission" date="2018-06" db="EMBL/GenBank/DDBJ databases">
        <title>Nitrincola tibetense sp. nov., isolated from Lake XuguoCo on Tibetan Plateau.</title>
        <authorList>
            <person name="Xing P."/>
        </authorList>
    </citation>
    <scope>NUCLEOTIDE SEQUENCE [LARGE SCALE GENOMIC DNA]</scope>
    <source>
        <strain evidence="6">xg18</strain>
    </source>
</reference>
<comment type="caution">
    <text evidence="5">The sequence shown here is derived from an EMBL/GenBank/DDBJ whole genome shotgun (WGS) entry which is preliminary data.</text>
</comment>
<dbReference type="Pfam" id="PF01026">
    <property type="entry name" value="TatD_DNase"/>
    <property type="match status" value="1"/>
</dbReference>
<feature type="binding site" evidence="4">
    <location>
        <position position="8"/>
    </location>
    <ligand>
        <name>a divalent metal cation</name>
        <dbReference type="ChEBI" id="CHEBI:60240"/>
        <label>1</label>
    </ligand>
</feature>
<feature type="binding site" evidence="4">
    <location>
        <position position="130"/>
    </location>
    <ligand>
        <name>a divalent metal cation</name>
        <dbReference type="ChEBI" id="CHEBI:60240"/>
        <label>2</label>
    </ligand>
</feature>
<dbReference type="InterPro" id="IPR018228">
    <property type="entry name" value="DNase_TatD-rel_CS"/>
</dbReference>
<dbReference type="GO" id="GO:0046872">
    <property type="term" value="F:metal ion binding"/>
    <property type="evidence" value="ECO:0007669"/>
    <property type="project" value="UniProtKB-KW"/>
</dbReference>
<dbReference type="PIRSF" id="PIRSF005902">
    <property type="entry name" value="DNase_TatD"/>
    <property type="match status" value="1"/>
</dbReference>
<dbReference type="OrthoDB" id="9810005at2"/>
<comment type="similarity">
    <text evidence="1">Belongs to the metallo-dependent hydrolases superfamily. TatD-type hydrolase family.</text>
</comment>
<gene>
    <name evidence="5" type="ORF">DN062_03720</name>
</gene>
<evidence type="ECO:0000256" key="1">
    <source>
        <dbReference type="ARBA" id="ARBA00009275"/>
    </source>
</evidence>
<dbReference type="AlphaFoldDB" id="A0A364NQQ4"/>
<dbReference type="SUPFAM" id="SSF51556">
    <property type="entry name" value="Metallo-dependent hydrolases"/>
    <property type="match status" value="1"/>
</dbReference>
<dbReference type="FunFam" id="3.20.20.140:FF:000005">
    <property type="entry name" value="TatD family hydrolase"/>
    <property type="match status" value="1"/>
</dbReference>
<organism evidence="5 6">
    <name type="scientific">Nitrincola tibetensis</name>
    <dbReference type="NCBI Taxonomy" id="2219697"/>
    <lineage>
        <taxon>Bacteria</taxon>
        <taxon>Pseudomonadati</taxon>
        <taxon>Pseudomonadota</taxon>
        <taxon>Gammaproteobacteria</taxon>
        <taxon>Oceanospirillales</taxon>
        <taxon>Oceanospirillaceae</taxon>
        <taxon>Nitrincola</taxon>
    </lineage>
</organism>
<evidence type="ECO:0000256" key="2">
    <source>
        <dbReference type="ARBA" id="ARBA00022723"/>
    </source>
</evidence>
<dbReference type="InterPro" id="IPR015991">
    <property type="entry name" value="TatD/YcfH-like"/>
</dbReference>
<dbReference type="PROSITE" id="PS01091">
    <property type="entry name" value="TATD_3"/>
    <property type="match status" value="1"/>
</dbReference>
<keyword evidence="6" id="KW-1185">Reference proteome</keyword>
<evidence type="ECO:0000256" key="3">
    <source>
        <dbReference type="ARBA" id="ARBA00022801"/>
    </source>
</evidence>
<sequence>MFIDSHCHLDRINLEKLGTSLSDLISAATAKQVNKMLCVSIDLIQFKTMMDAIAPFDNVWASAGVHPLHVDEQPFDEVALRSALATPRVVAVGESGLDYYYSRDHIDAQKVSFSGHLRMAAELGLPIIVHTRDAREDTLDLISSHGSTKSAGVLHCFTESLDMAMSAVDLNYMISFSGIITFRNAEELREVVKAVPLDHILIETDSPYLAPVPFRGKQNQPAYVVEVARCVADIKGVTIEEVASRTQENFYRLFNKVPA</sequence>
<feature type="binding site" evidence="4">
    <location>
        <position position="205"/>
    </location>
    <ligand>
        <name>a divalent metal cation</name>
        <dbReference type="ChEBI" id="CHEBI:60240"/>
        <label>1</label>
    </ligand>
</feature>
<feature type="binding site" evidence="4">
    <location>
        <position position="94"/>
    </location>
    <ligand>
        <name>a divalent metal cation</name>
        <dbReference type="ChEBI" id="CHEBI:60240"/>
        <label>1</label>
    </ligand>
</feature>
<feature type="binding site" evidence="4">
    <location>
        <position position="155"/>
    </location>
    <ligand>
        <name>a divalent metal cation</name>
        <dbReference type="ChEBI" id="CHEBI:60240"/>
        <label>2</label>
    </ligand>
</feature>
<accession>A0A364NQQ4</accession>
<dbReference type="Gene3D" id="3.20.20.140">
    <property type="entry name" value="Metal-dependent hydrolases"/>
    <property type="match status" value="1"/>
</dbReference>
<dbReference type="GO" id="GO:0016788">
    <property type="term" value="F:hydrolase activity, acting on ester bonds"/>
    <property type="evidence" value="ECO:0007669"/>
    <property type="project" value="InterPro"/>
</dbReference>
<evidence type="ECO:0000313" key="5">
    <source>
        <dbReference type="EMBL" id="RAU19374.1"/>
    </source>
</evidence>
<dbReference type="PANTHER" id="PTHR46124:SF2">
    <property type="entry name" value="D-AMINOACYL-TRNA DEACYLASE"/>
    <property type="match status" value="1"/>
</dbReference>
<dbReference type="GO" id="GO:0004536">
    <property type="term" value="F:DNA nuclease activity"/>
    <property type="evidence" value="ECO:0007669"/>
    <property type="project" value="InterPro"/>
</dbReference>
<feature type="binding site" evidence="4">
    <location>
        <position position="6"/>
    </location>
    <ligand>
        <name>a divalent metal cation</name>
        <dbReference type="ChEBI" id="CHEBI:60240"/>
        <label>1</label>
    </ligand>
</feature>
<dbReference type="PROSITE" id="PS01137">
    <property type="entry name" value="TATD_1"/>
    <property type="match status" value="1"/>
</dbReference>
<dbReference type="RefSeq" id="WP_112157635.1">
    <property type="nucleotide sequence ID" value="NZ_QKRX01000002.1"/>
</dbReference>
<dbReference type="Proteomes" id="UP000250744">
    <property type="component" value="Unassembled WGS sequence"/>
</dbReference>
<dbReference type="NCBIfam" id="TIGR00010">
    <property type="entry name" value="YchF/TatD family DNA exonuclease"/>
    <property type="match status" value="1"/>
</dbReference>
<dbReference type="InterPro" id="IPR032466">
    <property type="entry name" value="Metal_Hydrolase"/>
</dbReference>
<dbReference type="GO" id="GO:0005829">
    <property type="term" value="C:cytosol"/>
    <property type="evidence" value="ECO:0007669"/>
    <property type="project" value="TreeGrafter"/>
</dbReference>
<keyword evidence="2 4" id="KW-0479">Metal-binding</keyword>